<accession>A0A2P6Q083</accession>
<protein>
    <submittedName>
        <fullName evidence="1">Putative polyketide cyclase/dehydrase, START-like domain-containing protein</fullName>
    </submittedName>
</protein>
<dbReference type="FunFam" id="3.30.530.20:FF:000064">
    <property type="entry name" value="Lachrymatory-factor synthase"/>
    <property type="match status" value="1"/>
</dbReference>
<dbReference type="PANTHER" id="PTHR33789:SF11">
    <property type="entry name" value="OS05G0202300 PROTEIN"/>
    <property type="match status" value="1"/>
</dbReference>
<gene>
    <name evidence="1" type="ORF">RchiOBHm_Chr6g0306471</name>
</gene>
<proteinExistence type="predicted"/>
<dbReference type="CDD" id="cd07821">
    <property type="entry name" value="PYR_PYL_RCAR_like"/>
    <property type="match status" value="1"/>
</dbReference>
<comment type="caution">
    <text evidence="1">The sequence shown here is derived from an EMBL/GenBank/DDBJ whole genome shotgun (WGS) entry which is preliminary data.</text>
</comment>
<dbReference type="AlphaFoldDB" id="A0A2P6Q083"/>
<dbReference type="GO" id="GO:0004864">
    <property type="term" value="F:protein phosphatase inhibitor activity"/>
    <property type="evidence" value="ECO:0007669"/>
    <property type="project" value="UniProtKB-ARBA"/>
</dbReference>
<evidence type="ECO:0000313" key="1">
    <source>
        <dbReference type="EMBL" id="PRQ27549.1"/>
    </source>
</evidence>
<dbReference type="OrthoDB" id="1592664at2759"/>
<dbReference type="InterPro" id="IPR023393">
    <property type="entry name" value="START-like_dom_sf"/>
</dbReference>
<dbReference type="Pfam" id="PF10604">
    <property type="entry name" value="Polyketide_cyc2"/>
    <property type="match status" value="1"/>
</dbReference>
<organism evidence="1 2">
    <name type="scientific">Rosa chinensis</name>
    <name type="common">China rose</name>
    <dbReference type="NCBI Taxonomy" id="74649"/>
    <lineage>
        <taxon>Eukaryota</taxon>
        <taxon>Viridiplantae</taxon>
        <taxon>Streptophyta</taxon>
        <taxon>Embryophyta</taxon>
        <taxon>Tracheophyta</taxon>
        <taxon>Spermatophyta</taxon>
        <taxon>Magnoliopsida</taxon>
        <taxon>eudicotyledons</taxon>
        <taxon>Gunneridae</taxon>
        <taxon>Pentapetalae</taxon>
        <taxon>rosids</taxon>
        <taxon>fabids</taxon>
        <taxon>Rosales</taxon>
        <taxon>Rosaceae</taxon>
        <taxon>Rosoideae</taxon>
        <taxon>Rosoideae incertae sedis</taxon>
        <taxon>Rosa</taxon>
    </lineage>
</organism>
<evidence type="ECO:0000313" key="2">
    <source>
        <dbReference type="Proteomes" id="UP000238479"/>
    </source>
</evidence>
<dbReference type="PANTHER" id="PTHR33789">
    <property type="entry name" value="LACHRYMATORY-FACTOR SYNTHASE"/>
    <property type="match status" value="1"/>
</dbReference>
<sequence>MEEQAQPKWRGKSSAEVNGHAAQEVWPLLADFCNLHKVFPKVETCYQLEGIAGQTGLVRYCAGFASNRDESTIKWAKERLLMIDPIKRCLSYEVIDSNMGFKSYVAIMHVVPINDDGSMIEWSFVCDPTEGRKMEDVQSFGESSLQSIAKKIEHVLTI</sequence>
<dbReference type="InterPro" id="IPR019587">
    <property type="entry name" value="Polyketide_cyclase/dehydratase"/>
</dbReference>
<reference evidence="1 2" key="1">
    <citation type="journal article" date="2018" name="Nat. Genet.">
        <title>The Rosa genome provides new insights in the design of modern roses.</title>
        <authorList>
            <person name="Bendahmane M."/>
        </authorList>
    </citation>
    <scope>NUCLEOTIDE SEQUENCE [LARGE SCALE GENOMIC DNA]</scope>
    <source>
        <strain evidence="2">cv. Old Blush</strain>
    </source>
</reference>
<dbReference type="Gramene" id="PRQ27549">
    <property type="protein sequence ID" value="PRQ27549"/>
    <property type="gene ID" value="RchiOBHm_Chr6g0306471"/>
</dbReference>
<dbReference type="InterPro" id="IPR053249">
    <property type="entry name" value="LFS"/>
</dbReference>
<dbReference type="Gene3D" id="3.30.530.20">
    <property type="match status" value="1"/>
</dbReference>
<dbReference type="EMBL" id="PDCK01000044">
    <property type="protein sequence ID" value="PRQ27549.1"/>
    <property type="molecule type" value="Genomic_DNA"/>
</dbReference>
<keyword evidence="2" id="KW-1185">Reference proteome</keyword>
<dbReference type="SUPFAM" id="SSF55961">
    <property type="entry name" value="Bet v1-like"/>
    <property type="match status" value="1"/>
</dbReference>
<dbReference type="SMR" id="A0A2P6Q083"/>
<name>A0A2P6Q083_ROSCH</name>
<dbReference type="OMA" id="MEIHKEG"/>
<dbReference type="Proteomes" id="UP000238479">
    <property type="component" value="Chromosome 6"/>
</dbReference>